<proteinExistence type="predicted"/>
<sequence>MEGVKFLGDTLDLKSDEEGTLISPPLPAQVYGLENQTHDKVADQPMPIIALASALANASTNHQMDQTEVLQSPDSLKIKVAEPVLRNIEAIKQFMCSSRKNPIVVC</sequence>
<reference evidence="2" key="1">
    <citation type="journal article" date="2022" name="Mol. Ecol. Resour.">
        <title>The genomes of chicory, endive, great burdock and yacon provide insights into Asteraceae palaeo-polyploidization history and plant inulin production.</title>
        <authorList>
            <person name="Fan W."/>
            <person name="Wang S."/>
            <person name="Wang H."/>
            <person name="Wang A."/>
            <person name="Jiang F."/>
            <person name="Liu H."/>
            <person name="Zhao H."/>
            <person name="Xu D."/>
            <person name="Zhang Y."/>
        </authorList>
    </citation>
    <scope>NUCLEOTIDE SEQUENCE [LARGE SCALE GENOMIC DNA]</scope>
    <source>
        <strain evidence="2">cv. Yunnan</strain>
    </source>
</reference>
<evidence type="ECO:0000313" key="1">
    <source>
        <dbReference type="EMBL" id="KAI3807182.1"/>
    </source>
</evidence>
<gene>
    <name evidence="1" type="ORF">L1987_23106</name>
</gene>
<dbReference type="Proteomes" id="UP001056120">
    <property type="component" value="Linkage Group LG08"/>
</dbReference>
<organism evidence="1 2">
    <name type="scientific">Smallanthus sonchifolius</name>
    <dbReference type="NCBI Taxonomy" id="185202"/>
    <lineage>
        <taxon>Eukaryota</taxon>
        <taxon>Viridiplantae</taxon>
        <taxon>Streptophyta</taxon>
        <taxon>Embryophyta</taxon>
        <taxon>Tracheophyta</taxon>
        <taxon>Spermatophyta</taxon>
        <taxon>Magnoliopsida</taxon>
        <taxon>eudicotyledons</taxon>
        <taxon>Gunneridae</taxon>
        <taxon>Pentapetalae</taxon>
        <taxon>asterids</taxon>
        <taxon>campanulids</taxon>
        <taxon>Asterales</taxon>
        <taxon>Asteraceae</taxon>
        <taxon>Asteroideae</taxon>
        <taxon>Heliantheae alliance</taxon>
        <taxon>Millerieae</taxon>
        <taxon>Smallanthus</taxon>
    </lineage>
</organism>
<protein>
    <submittedName>
        <fullName evidence="1">Uncharacterized protein</fullName>
    </submittedName>
</protein>
<accession>A0ACB9IH95</accession>
<dbReference type="EMBL" id="CM042025">
    <property type="protein sequence ID" value="KAI3807182.1"/>
    <property type="molecule type" value="Genomic_DNA"/>
</dbReference>
<name>A0ACB9IH95_9ASTR</name>
<evidence type="ECO:0000313" key="2">
    <source>
        <dbReference type="Proteomes" id="UP001056120"/>
    </source>
</evidence>
<reference evidence="1 2" key="2">
    <citation type="journal article" date="2022" name="Mol. Ecol. Resour.">
        <title>The genomes of chicory, endive, great burdock and yacon provide insights into Asteraceae paleo-polyploidization history and plant inulin production.</title>
        <authorList>
            <person name="Fan W."/>
            <person name="Wang S."/>
            <person name="Wang H."/>
            <person name="Wang A."/>
            <person name="Jiang F."/>
            <person name="Liu H."/>
            <person name="Zhao H."/>
            <person name="Xu D."/>
            <person name="Zhang Y."/>
        </authorList>
    </citation>
    <scope>NUCLEOTIDE SEQUENCE [LARGE SCALE GENOMIC DNA]</scope>
    <source>
        <strain evidence="2">cv. Yunnan</strain>
        <tissue evidence="1">Leaves</tissue>
    </source>
</reference>
<keyword evidence="2" id="KW-1185">Reference proteome</keyword>
<comment type="caution">
    <text evidence="1">The sequence shown here is derived from an EMBL/GenBank/DDBJ whole genome shotgun (WGS) entry which is preliminary data.</text>
</comment>